<organism evidence="8">
    <name type="scientific">Geoglobus ahangari</name>
    <dbReference type="NCBI Taxonomy" id="113653"/>
    <lineage>
        <taxon>Archaea</taxon>
        <taxon>Methanobacteriati</taxon>
        <taxon>Methanobacteriota</taxon>
        <taxon>Archaeoglobi</taxon>
        <taxon>Archaeoglobales</taxon>
        <taxon>Archaeoglobaceae</taxon>
        <taxon>Geoglobus</taxon>
    </lineage>
</organism>
<sequence>MKATKPEIIGILFAKLKPERDEVFVDIGCGSGSVSDFFAPFVKKVYAVDIDEEALNKAKSRLSKYDNVELVLSDGYEFLKKDSYDIVFFGGTKNIERMLKVCSAKKIAVNAARIEVAAKVVKIMKRKGIFKEALIINVSKSYELAGGIAFKNLNPVFIVLGGEV</sequence>
<dbReference type="EMBL" id="DTPI01000029">
    <property type="protein sequence ID" value="HGE66431.1"/>
    <property type="molecule type" value="Genomic_DNA"/>
</dbReference>
<evidence type="ECO:0000313" key="8">
    <source>
        <dbReference type="EMBL" id="HGU58731.1"/>
    </source>
</evidence>
<evidence type="ECO:0000259" key="6">
    <source>
        <dbReference type="Pfam" id="PF13649"/>
    </source>
</evidence>
<keyword evidence="3 8" id="KW-0489">Methyltransferase</keyword>
<evidence type="ECO:0000256" key="4">
    <source>
        <dbReference type="ARBA" id="ARBA00022679"/>
    </source>
</evidence>
<dbReference type="InterPro" id="IPR029063">
    <property type="entry name" value="SAM-dependent_MTases_sf"/>
</dbReference>
<dbReference type="AlphaFoldDB" id="A0A7C4S4W1"/>
<dbReference type="InterPro" id="IPR041698">
    <property type="entry name" value="Methyltransf_25"/>
</dbReference>
<dbReference type="GO" id="GO:0009236">
    <property type="term" value="P:cobalamin biosynthetic process"/>
    <property type="evidence" value="ECO:0007669"/>
    <property type="project" value="UniProtKB-KW"/>
</dbReference>
<evidence type="ECO:0000256" key="5">
    <source>
        <dbReference type="ARBA" id="ARBA00022691"/>
    </source>
</evidence>
<keyword evidence="4 8" id="KW-0808">Transferase</keyword>
<dbReference type="Gene3D" id="3.40.50.150">
    <property type="entry name" value="Vaccinia Virus protein VP39"/>
    <property type="match status" value="1"/>
</dbReference>
<dbReference type="Pfam" id="PF13649">
    <property type="entry name" value="Methyltransf_25"/>
    <property type="match status" value="1"/>
</dbReference>
<comment type="pathway">
    <text evidence="1">Cofactor biosynthesis; adenosylcobalamin biosynthesis.</text>
</comment>
<evidence type="ECO:0000256" key="3">
    <source>
        <dbReference type="ARBA" id="ARBA00022603"/>
    </source>
</evidence>
<evidence type="ECO:0000313" key="9">
    <source>
        <dbReference type="EMBL" id="HHF48929.1"/>
    </source>
</evidence>
<accession>A0A7C4S4W1</accession>
<name>A0A7C4S4W1_9EURY</name>
<evidence type="ECO:0000313" key="7">
    <source>
        <dbReference type="EMBL" id="HGE66431.1"/>
    </source>
</evidence>
<dbReference type="PANTHER" id="PTHR43182:SF1">
    <property type="entry name" value="COBALT-PRECORRIN-7 C(5)-METHYLTRANSFERASE"/>
    <property type="match status" value="1"/>
</dbReference>
<keyword evidence="5" id="KW-0949">S-adenosyl-L-methionine</keyword>
<dbReference type="CDD" id="cd02440">
    <property type="entry name" value="AdoMet_MTases"/>
    <property type="match status" value="1"/>
</dbReference>
<dbReference type="EMBL" id="DTAK01000005">
    <property type="protein sequence ID" value="HGU58731.1"/>
    <property type="molecule type" value="Genomic_DNA"/>
</dbReference>
<comment type="caution">
    <text evidence="8">The sequence shown here is derived from an EMBL/GenBank/DDBJ whole genome shotgun (WGS) entry which is preliminary data.</text>
</comment>
<gene>
    <name evidence="9" type="ORF">ENL48_07470</name>
    <name evidence="8" type="ORF">ENT89_00655</name>
    <name evidence="7" type="ORF">ENX77_04840</name>
</gene>
<proteinExistence type="predicted"/>
<dbReference type="EMBL" id="DRUC01000113">
    <property type="protein sequence ID" value="HHF48929.1"/>
    <property type="molecule type" value="Genomic_DNA"/>
</dbReference>
<reference evidence="8" key="1">
    <citation type="journal article" date="2020" name="mSystems">
        <title>Genome- and Community-Level Interaction Insights into Carbon Utilization and Element Cycling Functions of Hydrothermarchaeota in Hydrothermal Sediment.</title>
        <authorList>
            <person name="Zhou Z."/>
            <person name="Liu Y."/>
            <person name="Xu W."/>
            <person name="Pan J."/>
            <person name="Luo Z.H."/>
            <person name="Li M."/>
        </authorList>
    </citation>
    <scope>NUCLEOTIDE SEQUENCE [LARGE SCALE GENOMIC DNA]</scope>
    <source>
        <strain evidence="9">SpSt-10</strain>
        <strain evidence="8">SpSt-62</strain>
        <strain evidence="7">SpSt-97</strain>
    </source>
</reference>
<dbReference type="PANTHER" id="PTHR43182">
    <property type="entry name" value="COBALT-PRECORRIN-6B C(15)-METHYLTRANSFERASE (DECARBOXYLATING)"/>
    <property type="match status" value="1"/>
</dbReference>
<dbReference type="InterPro" id="IPR050714">
    <property type="entry name" value="Cobalamin_biosynth_MTase"/>
</dbReference>
<protein>
    <submittedName>
        <fullName evidence="8">Methyltransferase domain-containing protein</fullName>
    </submittedName>
</protein>
<feature type="domain" description="Methyltransferase" evidence="6">
    <location>
        <begin position="25"/>
        <end position="89"/>
    </location>
</feature>
<dbReference type="SUPFAM" id="SSF53335">
    <property type="entry name" value="S-adenosyl-L-methionine-dependent methyltransferases"/>
    <property type="match status" value="1"/>
</dbReference>
<evidence type="ECO:0000256" key="2">
    <source>
        <dbReference type="ARBA" id="ARBA00022573"/>
    </source>
</evidence>
<dbReference type="GO" id="GO:0008168">
    <property type="term" value="F:methyltransferase activity"/>
    <property type="evidence" value="ECO:0007669"/>
    <property type="project" value="UniProtKB-KW"/>
</dbReference>
<keyword evidence="2" id="KW-0169">Cobalamin biosynthesis</keyword>
<evidence type="ECO:0000256" key="1">
    <source>
        <dbReference type="ARBA" id="ARBA00004953"/>
    </source>
</evidence>
<dbReference type="GO" id="GO:0032259">
    <property type="term" value="P:methylation"/>
    <property type="evidence" value="ECO:0007669"/>
    <property type="project" value="UniProtKB-KW"/>
</dbReference>